<dbReference type="EMBL" id="BKCP01006283">
    <property type="protein sequence ID" value="GER42075.1"/>
    <property type="molecule type" value="Genomic_DNA"/>
</dbReference>
<proteinExistence type="predicted"/>
<dbReference type="AlphaFoldDB" id="A0A5A7Q9Y6"/>
<organism evidence="1 2">
    <name type="scientific">Striga asiatica</name>
    <name type="common">Asiatic witchweed</name>
    <name type="synonym">Buchnera asiatica</name>
    <dbReference type="NCBI Taxonomy" id="4170"/>
    <lineage>
        <taxon>Eukaryota</taxon>
        <taxon>Viridiplantae</taxon>
        <taxon>Streptophyta</taxon>
        <taxon>Embryophyta</taxon>
        <taxon>Tracheophyta</taxon>
        <taxon>Spermatophyta</taxon>
        <taxon>Magnoliopsida</taxon>
        <taxon>eudicotyledons</taxon>
        <taxon>Gunneridae</taxon>
        <taxon>Pentapetalae</taxon>
        <taxon>asterids</taxon>
        <taxon>lamiids</taxon>
        <taxon>Lamiales</taxon>
        <taxon>Orobanchaceae</taxon>
        <taxon>Buchnereae</taxon>
        <taxon>Striga</taxon>
    </lineage>
</organism>
<evidence type="ECO:0000313" key="1">
    <source>
        <dbReference type="EMBL" id="GER42075.1"/>
    </source>
</evidence>
<sequence length="143" mass="15824">MQKSPNAFIIITWDFQNPQSKHILMLNQGSHYSPSHLLIDTDFGSNIDRQRRYHYQAKCEESSLKVVIEVSVANIPDEEHLIACRISASSISGLDRLRIAVGRWIGTVGKALENANPPCLSRGFGANTPSLSRGFDANMPSLS</sequence>
<accession>A0A5A7Q9Y6</accession>
<keyword evidence="2" id="KW-1185">Reference proteome</keyword>
<dbReference type="Proteomes" id="UP000325081">
    <property type="component" value="Unassembled WGS sequence"/>
</dbReference>
<comment type="caution">
    <text evidence="1">The sequence shown here is derived from an EMBL/GenBank/DDBJ whole genome shotgun (WGS) entry which is preliminary data.</text>
</comment>
<gene>
    <name evidence="1" type="ORF">STAS_18851</name>
</gene>
<protein>
    <submittedName>
        <fullName evidence="1">V-type ATP synthase alpha chain</fullName>
    </submittedName>
</protein>
<name>A0A5A7Q9Y6_STRAF</name>
<evidence type="ECO:0000313" key="2">
    <source>
        <dbReference type="Proteomes" id="UP000325081"/>
    </source>
</evidence>
<reference evidence="2" key="1">
    <citation type="journal article" date="2019" name="Curr. Biol.">
        <title>Genome Sequence of Striga asiatica Provides Insight into the Evolution of Plant Parasitism.</title>
        <authorList>
            <person name="Yoshida S."/>
            <person name="Kim S."/>
            <person name="Wafula E.K."/>
            <person name="Tanskanen J."/>
            <person name="Kim Y.M."/>
            <person name="Honaas L."/>
            <person name="Yang Z."/>
            <person name="Spallek T."/>
            <person name="Conn C.E."/>
            <person name="Ichihashi Y."/>
            <person name="Cheong K."/>
            <person name="Cui S."/>
            <person name="Der J.P."/>
            <person name="Gundlach H."/>
            <person name="Jiao Y."/>
            <person name="Hori C."/>
            <person name="Ishida J.K."/>
            <person name="Kasahara H."/>
            <person name="Kiba T."/>
            <person name="Kim M.S."/>
            <person name="Koo N."/>
            <person name="Laohavisit A."/>
            <person name="Lee Y.H."/>
            <person name="Lumba S."/>
            <person name="McCourt P."/>
            <person name="Mortimer J.C."/>
            <person name="Mutuku J.M."/>
            <person name="Nomura T."/>
            <person name="Sasaki-Sekimoto Y."/>
            <person name="Seto Y."/>
            <person name="Wang Y."/>
            <person name="Wakatake T."/>
            <person name="Sakakibara H."/>
            <person name="Demura T."/>
            <person name="Yamaguchi S."/>
            <person name="Yoneyama K."/>
            <person name="Manabe R.I."/>
            <person name="Nelson D.C."/>
            <person name="Schulman A.H."/>
            <person name="Timko M.P."/>
            <person name="dePamphilis C.W."/>
            <person name="Choi D."/>
            <person name="Shirasu K."/>
        </authorList>
    </citation>
    <scope>NUCLEOTIDE SEQUENCE [LARGE SCALE GENOMIC DNA]</scope>
    <source>
        <strain evidence="2">cv. UVA1</strain>
    </source>
</reference>